<dbReference type="AlphaFoldDB" id="A0A3N6PEN1"/>
<reference evidence="1 2" key="1">
    <citation type="journal article" date="2018" name="ACS Chem. Biol.">
        <title>Ketoreductase domain dysfunction expands chemodiversity: malyngamide biosynthesis in the cyanobacterium Okeania hirsuta.</title>
        <authorList>
            <person name="Moss N.A."/>
            <person name="Leao T."/>
            <person name="Rankin M."/>
            <person name="McCullough T.M."/>
            <person name="Qu P."/>
            <person name="Korobeynikov A."/>
            <person name="Smith J.L."/>
            <person name="Gerwick L."/>
            <person name="Gerwick W.H."/>
        </authorList>
    </citation>
    <scope>NUCLEOTIDE SEQUENCE [LARGE SCALE GENOMIC DNA]</scope>
    <source>
        <strain evidence="1 2">PAB10Feb10-1</strain>
    </source>
</reference>
<dbReference type="RefSeq" id="WP_124155630.1">
    <property type="nucleotide sequence ID" value="NZ_CAWOLW010000265.1"/>
</dbReference>
<gene>
    <name evidence="1" type="ORF">D5R40_30325</name>
</gene>
<name>A0A3N6PEN1_9CYAN</name>
<sequence length="131" mass="15800">MKRNDDDKFKYISIFKDYAREYIDSKMNIKSDSYDRICVNYNQWFCEASYRIKLSEKLGFKVTADPYQKISDRGQGSSFDSFEYENKASSMNVLERWKVFKDDSFYKSLFEDRELLELSKMIFNIDIPKFI</sequence>
<accession>A0A3N6PEN1</accession>
<evidence type="ECO:0000313" key="2">
    <source>
        <dbReference type="Proteomes" id="UP000269154"/>
    </source>
</evidence>
<evidence type="ECO:0000313" key="1">
    <source>
        <dbReference type="EMBL" id="RQH23985.1"/>
    </source>
</evidence>
<protein>
    <submittedName>
        <fullName evidence="1">Uncharacterized protein</fullName>
    </submittedName>
</protein>
<comment type="caution">
    <text evidence="1">The sequence shown here is derived from an EMBL/GenBank/DDBJ whole genome shotgun (WGS) entry which is preliminary data.</text>
</comment>
<dbReference type="EMBL" id="RCBY01000337">
    <property type="protein sequence ID" value="RQH23985.1"/>
    <property type="molecule type" value="Genomic_DNA"/>
</dbReference>
<keyword evidence="2" id="KW-1185">Reference proteome</keyword>
<proteinExistence type="predicted"/>
<organism evidence="1 2">
    <name type="scientific">Okeania hirsuta</name>
    <dbReference type="NCBI Taxonomy" id="1458930"/>
    <lineage>
        <taxon>Bacteria</taxon>
        <taxon>Bacillati</taxon>
        <taxon>Cyanobacteriota</taxon>
        <taxon>Cyanophyceae</taxon>
        <taxon>Oscillatoriophycideae</taxon>
        <taxon>Oscillatoriales</taxon>
        <taxon>Microcoleaceae</taxon>
        <taxon>Okeania</taxon>
    </lineage>
</organism>
<dbReference type="Proteomes" id="UP000269154">
    <property type="component" value="Unassembled WGS sequence"/>
</dbReference>